<organism evidence="4 5">
    <name type="scientific">Sedimentitalea todarodis</name>
    <dbReference type="NCBI Taxonomy" id="1631240"/>
    <lineage>
        <taxon>Bacteria</taxon>
        <taxon>Pseudomonadati</taxon>
        <taxon>Pseudomonadota</taxon>
        <taxon>Alphaproteobacteria</taxon>
        <taxon>Rhodobacterales</taxon>
        <taxon>Paracoccaceae</taxon>
        <taxon>Sedimentitalea</taxon>
    </lineage>
</organism>
<dbReference type="SUPFAM" id="SSF53067">
    <property type="entry name" value="Actin-like ATPase domain"/>
    <property type="match status" value="1"/>
</dbReference>
<accession>A0ABU3VE17</accession>
<evidence type="ECO:0000259" key="2">
    <source>
        <dbReference type="Pfam" id="PF05378"/>
    </source>
</evidence>
<sequence>MATKETGGMIVLGVDVGGTFTDLILADLEKQELTIHKTSSTPANPAIGVVNGLTAICEKAGIRASDINSLFHGTTVGTNAMLEHDGAVTGMITNEGFRDILHIGRHQRPQHYSIMQDLPWQNRPLIRRRYRHTVAGRLDAAGQELIPLDEDALRKAARTLAAEGVEAVLVGFLFSYVNPMHERRAAEILRNEMPDVFVTTSADVAPQFREFERFTTGAMSAFIGPKVRRYITQLQDELSLQGLKGELHVMTSSGGVATPKMIAEKPASTLLSGLVAGVRGGAWVGSHIGANRLITLDIGGTSADIGIVLDGRLTEADARSASIAGFPVMLPMIDIHTIGAGGGSIAYVDRGGAFRVGPESAGADPGPAAYGQGGDRPTVTDANLVLGRLAPQNFLGGDMTLDTGAARRVITQLAGELGRTPEETAEGALTVLNSNMANAIRSRTVQKGIDPREFTLSGFGGAGPLHAAEVAGMLGVRRVLIPPHPGITSALGLLTADLEYHALRTAFSVKGNVDHPRLTGLFQDMETELNDIFEQDGVPHAKRRMLREGDLRYVGQGYELKIDFPDGPLDHSALEQVWQDFHDRHRAEYGHAFEASPIEIVTVKVRGLGEVDKLGTPPLATAAGSAEPVGQGRCVFRVNDTLETFQTPYFDRASLPTGQSLTGPAILLQTDSTTVVPPGWNYVVDKFANVLMTREEAQDADQS</sequence>
<dbReference type="Pfam" id="PF19278">
    <property type="entry name" value="Hydant_A_C"/>
    <property type="match status" value="1"/>
</dbReference>
<dbReference type="EMBL" id="JASMWN010000007">
    <property type="protein sequence ID" value="MDU9004412.1"/>
    <property type="molecule type" value="Genomic_DNA"/>
</dbReference>
<dbReference type="PANTHER" id="PTHR11365">
    <property type="entry name" value="5-OXOPROLINASE RELATED"/>
    <property type="match status" value="1"/>
</dbReference>
<dbReference type="Pfam" id="PF01968">
    <property type="entry name" value="Hydantoinase_A"/>
    <property type="match status" value="1"/>
</dbReference>
<comment type="caution">
    <text evidence="4">The sequence shown here is derived from an EMBL/GenBank/DDBJ whole genome shotgun (WGS) entry which is preliminary data.</text>
</comment>
<evidence type="ECO:0000313" key="5">
    <source>
        <dbReference type="Proteomes" id="UP001255416"/>
    </source>
</evidence>
<keyword evidence="5" id="KW-1185">Reference proteome</keyword>
<dbReference type="InterPro" id="IPR008040">
    <property type="entry name" value="Hydant_A_N"/>
</dbReference>
<dbReference type="InterPro" id="IPR043129">
    <property type="entry name" value="ATPase_NBD"/>
</dbReference>
<feature type="domain" description="Hydantoinase A/oxoprolinase" evidence="1">
    <location>
        <begin position="213"/>
        <end position="500"/>
    </location>
</feature>
<evidence type="ECO:0000259" key="3">
    <source>
        <dbReference type="Pfam" id="PF19278"/>
    </source>
</evidence>
<dbReference type="InterPro" id="IPR049517">
    <property type="entry name" value="ACX-like_C"/>
</dbReference>
<dbReference type="Proteomes" id="UP001255416">
    <property type="component" value="Unassembled WGS sequence"/>
</dbReference>
<evidence type="ECO:0000313" key="4">
    <source>
        <dbReference type="EMBL" id="MDU9004412.1"/>
    </source>
</evidence>
<reference evidence="5" key="1">
    <citation type="submission" date="2023-05" db="EMBL/GenBank/DDBJ databases">
        <title>Sedimentitalea sp. nov. JM2-8.</title>
        <authorList>
            <person name="Huang J."/>
        </authorList>
    </citation>
    <scope>NUCLEOTIDE SEQUENCE [LARGE SCALE GENOMIC DNA]</scope>
    <source>
        <strain evidence="5">KHS03</strain>
    </source>
</reference>
<proteinExistence type="predicted"/>
<feature type="domain" description="Acetophenone carboxylase-like C-terminal" evidence="3">
    <location>
        <begin position="518"/>
        <end position="687"/>
    </location>
</feature>
<feature type="domain" description="Hydantoinase/oxoprolinase N-terminal" evidence="2">
    <location>
        <begin position="12"/>
        <end position="192"/>
    </location>
</feature>
<dbReference type="InterPro" id="IPR002821">
    <property type="entry name" value="Hydantoinase_A"/>
</dbReference>
<name>A0ABU3VE17_9RHOB</name>
<gene>
    <name evidence="4" type="ORF">QO231_11175</name>
</gene>
<dbReference type="Pfam" id="PF05378">
    <property type="entry name" value="Hydant_A_N"/>
    <property type="match status" value="1"/>
</dbReference>
<dbReference type="PANTHER" id="PTHR11365:SF23">
    <property type="entry name" value="HYPOTHETICAL 5-OXOPROLINASE (EUROFUNG)-RELATED"/>
    <property type="match status" value="1"/>
</dbReference>
<protein>
    <submittedName>
        <fullName evidence="4">Hydantoinase/oxoprolinase family protein</fullName>
    </submittedName>
</protein>
<dbReference type="InterPro" id="IPR045079">
    <property type="entry name" value="Oxoprolinase-like"/>
</dbReference>
<evidence type="ECO:0000259" key="1">
    <source>
        <dbReference type="Pfam" id="PF01968"/>
    </source>
</evidence>